<dbReference type="RefSeq" id="WP_205108212.1">
    <property type="nucleotide sequence ID" value="NZ_BAAAHT010000013.1"/>
</dbReference>
<feature type="domain" description="NAD-dependent epimerase/dehydratase" evidence="1">
    <location>
        <begin position="3"/>
        <end position="37"/>
    </location>
</feature>
<accession>A0ABS2L467</accession>
<sequence length="66" mass="6866">MRVFVTGASGTIGSAVVEELVAHGHDVLGLARSKESPVSRACPHMWETAASAGLQCIVAMPLLFSD</sequence>
<dbReference type="EMBL" id="JAFBBU010000001">
    <property type="protein sequence ID" value="MBM7471896.1"/>
    <property type="molecule type" value="Genomic_DNA"/>
</dbReference>
<dbReference type="Proteomes" id="UP000776164">
    <property type="component" value="Unassembled WGS sequence"/>
</dbReference>
<dbReference type="Pfam" id="PF01370">
    <property type="entry name" value="Epimerase"/>
    <property type="match status" value="1"/>
</dbReference>
<dbReference type="SUPFAM" id="SSF51735">
    <property type="entry name" value="NAD(P)-binding Rossmann-fold domains"/>
    <property type="match status" value="1"/>
</dbReference>
<gene>
    <name evidence="2" type="ORF">JOE66_001530</name>
</gene>
<name>A0ABS2L467_9MICO</name>
<organism evidence="2 3">
    <name type="scientific">Subtercola frigoramans</name>
    <dbReference type="NCBI Taxonomy" id="120298"/>
    <lineage>
        <taxon>Bacteria</taxon>
        <taxon>Bacillati</taxon>
        <taxon>Actinomycetota</taxon>
        <taxon>Actinomycetes</taxon>
        <taxon>Micrococcales</taxon>
        <taxon>Microbacteriaceae</taxon>
        <taxon>Subtercola</taxon>
    </lineage>
</organism>
<evidence type="ECO:0000259" key="1">
    <source>
        <dbReference type="Pfam" id="PF01370"/>
    </source>
</evidence>
<dbReference type="Gene3D" id="3.40.50.720">
    <property type="entry name" value="NAD(P)-binding Rossmann-like Domain"/>
    <property type="match status" value="1"/>
</dbReference>
<dbReference type="InterPro" id="IPR036291">
    <property type="entry name" value="NAD(P)-bd_dom_sf"/>
</dbReference>
<evidence type="ECO:0000313" key="2">
    <source>
        <dbReference type="EMBL" id="MBM7471896.1"/>
    </source>
</evidence>
<dbReference type="InterPro" id="IPR001509">
    <property type="entry name" value="Epimerase_deHydtase"/>
</dbReference>
<comment type="caution">
    <text evidence="2">The sequence shown here is derived from an EMBL/GenBank/DDBJ whole genome shotgun (WGS) entry which is preliminary data.</text>
</comment>
<proteinExistence type="predicted"/>
<protein>
    <submittedName>
        <fullName evidence="2">Uncharacterized protein YbjT (DUF2867 family)</fullName>
    </submittedName>
</protein>
<keyword evidence="3" id="KW-1185">Reference proteome</keyword>
<evidence type="ECO:0000313" key="3">
    <source>
        <dbReference type="Proteomes" id="UP000776164"/>
    </source>
</evidence>
<reference evidence="2 3" key="1">
    <citation type="submission" date="2021-01" db="EMBL/GenBank/DDBJ databases">
        <title>Sequencing the genomes of 1000 actinobacteria strains.</title>
        <authorList>
            <person name="Klenk H.-P."/>
        </authorList>
    </citation>
    <scope>NUCLEOTIDE SEQUENCE [LARGE SCALE GENOMIC DNA]</scope>
    <source>
        <strain evidence="2 3">DSM 13057</strain>
    </source>
</reference>